<accession>A0ABZ2V436</accession>
<dbReference type="EMBL" id="CP150951">
    <property type="protein sequence ID" value="WZC49258.1"/>
    <property type="molecule type" value="Genomic_DNA"/>
</dbReference>
<dbReference type="InterPro" id="IPR050833">
    <property type="entry name" value="Poly_Biosynth_Transport"/>
</dbReference>
<feature type="transmembrane region" description="Helical" evidence="7">
    <location>
        <begin position="342"/>
        <end position="362"/>
    </location>
</feature>
<feature type="transmembrane region" description="Helical" evidence="7">
    <location>
        <begin position="439"/>
        <end position="458"/>
    </location>
</feature>
<feature type="transmembrane region" description="Helical" evidence="7">
    <location>
        <begin position="123"/>
        <end position="141"/>
    </location>
</feature>
<name>A0ABZ2V436_9RHOB</name>
<feature type="transmembrane region" description="Helical" evidence="7">
    <location>
        <begin position="86"/>
        <end position="111"/>
    </location>
</feature>
<evidence type="ECO:0000256" key="6">
    <source>
        <dbReference type="ARBA" id="ARBA00023136"/>
    </source>
</evidence>
<keyword evidence="4 7" id="KW-0812">Transmembrane</keyword>
<sequence length="501" mass="52294">MRKTKMQSTAEKTTGGRKLAGDAALNVGERVVSQLAQFAVFVVAARTLGPAEFGIFALVSACAILLLVVAELGWAPFIMSHKGDDVAVPLQVLFLAILSGGGFAVVGGLGALGAGQFGVSDNIVLLMLLFAVWVALANASSAQKGILVWMGRLKAAALCGIAGELLGAAVALVTLLNGAGVFALAYGRLCSQSVTLALSFCATRRAPRRDISAGLLRDLWAFSSKIFLSRLMVHARLNLVTLIIGGALGAAAVGYYRAAERLVGAIAELIVVPGQLLAWTQLRRARDQGDPSGQTDRLNAQVARHLKALIVFGAPLLIWLAVMNDEILGGLLGDQWRPAASLVTILAVGRLLLFAGIMTEPLMSIVGAASKLPAFMAGILGLSVLLTWIAAYFGVQAVAWSQVAISGIVLGATIILFARNAGIRWAEVCKQLRGPILPLICGTGTIMLLDWAATALGLADLTEAVLFGLCGGIVYVAAIAAFDRAFWSDFTAILRPASVAR</sequence>
<comment type="subcellular location">
    <subcellularLocation>
        <location evidence="1">Cell membrane</location>
        <topology evidence="1">Multi-pass membrane protein</topology>
    </subcellularLocation>
</comment>
<keyword evidence="9" id="KW-1185">Reference proteome</keyword>
<feature type="transmembrane region" description="Helical" evidence="7">
    <location>
        <begin position="262"/>
        <end position="282"/>
    </location>
</feature>
<dbReference type="Proteomes" id="UP001440612">
    <property type="component" value="Chromosome"/>
</dbReference>
<protein>
    <submittedName>
        <fullName evidence="8">Oligosaccharide flippase family protein</fullName>
    </submittedName>
</protein>
<keyword evidence="6 7" id="KW-0472">Membrane</keyword>
<feature type="transmembrane region" description="Helical" evidence="7">
    <location>
        <begin position="53"/>
        <end position="74"/>
    </location>
</feature>
<evidence type="ECO:0000256" key="3">
    <source>
        <dbReference type="ARBA" id="ARBA00022475"/>
    </source>
</evidence>
<dbReference type="PANTHER" id="PTHR30250">
    <property type="entry name" value="PST FAMILY PREDICTED COLANIC ACID TRANSPORTER"/>
    <property type="match status" value="1"/>
</dbReference>
<evidence type="ECO:0000256" key="2">
    <source>
        <dbReference type="ARBA" id="ARBA00007430"/>
    </source>
</evidence>
<evidence type="ECO:0000256" key="7">
    <source>
        <dbReference type="SAM" id="Phobius"/>
    </source>
</evidence>
<evidence type="ECO:0000256" key="1">
    <source>
        <dbReference type="ARBA" id="ARBA00004651"/>
    </source>
</evidence>
<feature type="transmembrane region" description="Helical" evidence="7">
    <location>
        <begin position="302"/>
        <end position="322"/>
    </location>
</feature>
<evidence type="ECO:0000256" key="4">
    <source>
        <dbReference type="ARBA" id="ARBA00022692"/>
    </source>
</evidence>
<dbReference type="RefSeq" id="WP_341367368.1">
    <property type="nucleotide sequence ID" value="NZ_CP150951.2"/>
</dbReference>
<keyword evidence="5 7" id="KW-1133">Transmembrane helix</keyword>
<proteinExistence type="inferred from homology"/>
<dbReference type="Pfam" id="PF13440">
    <property type="entry name" value="Polysacc_synt_3"/>
    <property type="match status" value="1"/>
</dbReference>
<feature type="transmembrane region" description="Helical" evidence="7">
    <location>
        <begin position="399"/>
        <end position="418"/>
    </location>
</feature>
<feature type="transmembrane region" description="Helical" evidence="7">
    <location>
        <begin position="237"/>
        <end position="256"/>
    </location>
</feature>
<keyword evidence="3" id="KW-1003">Cell membrane</keyword>
<organism evidence="8 9">
    <name type="scientific">Yoonia phaeophyticola</name>
    <dbReference type="NCBI Taxonomy" id="3137369"/>
    <lineage>
        <taxon>Bacteria</taxon>
        <taxon>Pseudomonadati</taxon>
        <taxon>Pseudomonadota</taxon>
        <taxon>Alphaproteobacteria</taxon>
        <taxon>Rhodobacterales</taxon>
        <taxon>Paracoccaceae</taxon>
        <taxon>Yoonia</taxon>
    </lineage>
</organism>
<evidence type="ECO:0000313" key="8">
    <source>
        <dbReference type="EMBL" id="WZC49258.1"/>
    </source>
</evidence>
<gene>
    <name evidence="8" type="ORF">AABB29_00930</name>
</gene>
<reference evidence="9" key="1">
    <citation type="submission" date="2024-04" db="EMBL/GenBank/DDBJ databases">
        <title>Phylogenomic analyses of a clade within the roseobacter group suggest taxonomic reassignments of species of the genera Aestuariivita, Citreicella, Loktanella, Nautella, Pelagibaca, Ruegeria, Thalassobius, Thiobacimonas and Tropicibacter, and the proposal o.</title>
        <authorList>
            <person name="Jeon C.O."/>
        </authorList>
    </citation>
    <scope>NUCLEOTIDE SEQUENCE [LARGE SCALE GENOMIC DNA]</scope>
    <source>
        <strain evidence="9">BS5-3</strain>
    </source>
</reference>
<feature type="transmembrane region" description="Helical" evidence="7">
    <location>
        <begin position="374"/>
        <end position="393"/>
    </location>
</feature>
<dbReference type="PANTHER" id="PTHR30250:SF10">
    <property type="entry name" value="LIPOPOLYSACCHARIDE BIOSYNTHESIS PROTEIN WZXC"/>
    <property type="match status" value="1"/>
</dbReference>
<evidence type="ECO:0000313" key="9">
    <source>
        <dbReference type="Proteomes" id="UP001440612"/>
    </source>
</evidence>
<feature type="transmembrane region" description="Helical" evidence="7">
    <location>
        <begin position="464"/>
        <end position="482"/>
    </location>
</feature>
<comment type="similarity">
    <text evidence="2">Belongs to the polysaccharide synthase family.</text>
</comment>
<evidence type="ECO:0000256" key="5">
    <source>
        <dbReference type="ARBA" id="ARBA00022989"/>
    </source>
</evidence>